<sequence length="48" mass="5564">MNVSGMMANHKLAKAIADMGFYEFRRQLEYKSKLYGSKLVVADRFYPS</sequence>
<gene>
    <name evidence="1" type="ORF">CWATWH0401_3043</name>
</gene>
<protein>
    <submittedName>
        <fullName evidence="1">Transposase, IS605 OrfB</fullName>
    </submittedName>
</protein>
<dbReference type="EMBL" id="CAQM01000663">
    <property type="protein sequence ID" value="CCQ63122.1"/>
    <property type="molecule type" value="Genomic_DNA"/>
</dbReference>
<organism evidence="1 2">
    <name type="scientific">Crocosphaera watsonii WH 0401</name>
    <dbReference type="NCBI Taxonomy" id="555881"/>
    <lineage>
        <taxon>Bacteria</taxon>
        <taxon>Bacillati</taxon>
        <taxon>Cyanobacteriota</taxon>
        <taxon>Cyanophyceae</taxon>
        <taxon>Oscillatoriophycideae</taxon>
        <taxon>Chroococcales</taxon>
        <taxon>Aphanothecaceae</taxon>
        <taxon>Crocosphaera</taxon>
    </lineage>
</organism>
<accession>T2JF65</accession>
<reference evidence="1 2" key="1">
    <citation type="submission" date="2013-01" db="EMBL/GenBank/DDBJ databases">
        <authorList>
            <person name="Bench S."/>
        </authorList>
    </citation>
    <scope>NUCLEOTIDE SEQUENCE [LARGE SCALE GENOMIC DNA]</scope>
    <source>
        <strain evidence="1 2">WH 0401</strain>
    </source>
</reference>
<dbReference type="AlphaFoldDB" id="T2JF65"/>
<feature type="non-terminal residue" evidence="1">
    <location>
        <position position="48"/>
    </location>
</feature>
<name>T2JF65_CROWT</name>
<reference evidence="1 2" key="2">
    <citation type="submission" date="2013-09" db="EMBL/GenBank/DDBJ databases">
        <title>Whole genome comparison of six Crocosphaera watsonii strains with differing phenotypes.</title>
        <authorList>
            <person name="Bench S.R."/>
            <person name="Heller P."/>
            <person name="Frank I."/>
            <person name="Arciniega M."/>
            <person name="Shilova I.N."/>
            <person name="Zehr J.P."/>
        </authorList>
    </citation>
    <scope>NUCLEOTIDE SEQUENCE [LARGE SCALE GENOMIC DNA]</scope>
    <source>
        <strain evidence="1 2">WH 0401</strain>
    </source>
</reference>
<proteinExistence type="predicted"/>
<evidence type="ECO:0000313" key="1">
    <source>
        <dbReference type="EMBL" id="CCQ63122.1"/>
    </source>
</evidence>
<comment type="caution">
    <text evidence="1">The sequence shown here is derived from an EMBL/GenBank/DDBJ whole genome shotgun (WGS) entry which is preliminary data.</text>
</comment>
<evidence type="ECO:0000313" key="2">
    <source>
        <dbReference type="Proteomes" id="UP000018198"/>
    </source>
</evidence>
<dbReference type="Proteomes" id="UP000018198">
    <property type="component" value="Unassembled WGS sequence"/>
</dbReference>